<comment type="subcellular location">
    <subcellularLocation>
        <location evidence="2 11">Cytoplasm</location>
    </subcellularLocation>
    <subcellularLocation>
        <location evidence="1">Nucleus</location>
    </subcellularLocation>
</comment>
<feature type="domain" description="RRM" evidence="12">
    <location>
        <begin position="213"/>
        <end position="292"/>
    </location>
</feature>
<keyword evidence="7" id="KW-0810">Translation regulation</keyword>
<reference evidence="14" key="1">
    <citation type="submission" date="2017-07" db="EMBL/GenBank/DDBJ databases">
        <title>Taro Niue Genome Assembly and Annotation.</title>
        <authorList>
            <person name="Atibalentja N."/>
            <person name="Keating K."/>
            <person name="Fields C.J."/>
        </authorList>
    </citation>
    <scope>NUCLEOTIDE SEQUENCE</scope>
    <source>
        <strain evidence="14">Niue_2</strain>
        <tissue evidence="14">Leaf</tissue>
    </source>
</reference>
<dbReference type="FunFam" id="1.10.1900.10:FF:000003">
    <property type="entry name" value="Polyadenylate-binding protein"/>
    <property type="match status" value="1"/>
</dbReference>
<evidence type="ECO:0000256" key="8">
    <source>
        <dbReference type="ARBA" id="ARBA00022884"/>
    </source>
</evidence>
<dbReference type="CDD" id="cd12380">
    <property type="entry name" value="RRM3_I_PABPs"/>
    <property type="match status" value="1"/>
</dbReference>
<evidence type="ECO:0000313" key="15">
    <source>
        <dbReference type="Proteomes" id="UP000652761"/>
    </source>
</evidence>
<dbReference type="InterPro" id="IPR035979">
    <property type="entry name" value="RBD_domain_sf"/>
</dbReference>
<evidence type="ECO:0000259" key="12">
    <source>
        <dbReference type="PROSITE" id="PS50102"/>
    </source>
</evidence>
<dbReference type="CDD" id="cd12378">
    <property type="entry name" value="RRM1_I_PABPs"/>
    <property type="match status" value="1"/>
</dbReference>
<evidence type="ECO:0000256" key="3">
    <source>
        <dbReference type="ARBA" id="ARBA00008557"/>
    </source>
</evidence>
<dbReference type="InterPro" id="IPR000504">
    <property type="entry name" value="RRM_dom"/>
</dbReference>
<feature type="domain" description="PABC" evidence="13">
    <location>
        <begin position="554"/>
        <end position="631"/>
    </location>
</feature>
<dbReference type="InterPro" id="IPR006515">
    <property type="entry name" value="PABP_1234"/>
</dbReference>
<dbReference type="SMART" id="SM00360">
    <property type="entry name" value="RRM"/>
    <property type="match status" value="4"/>
</dbReference>
<dbReference type="InterPro" id="IPR034364">
    <property type="entry name" value="PABP_RRM1"/>
</dbReference>
<dbReference type="GO" id="GO:0003723">
    <property type="term" value="F:RNA binding"/>
    <property type="evidence" value="ECO:0007669"/>
    <property type="project" value="UniProtKB-UniRule"/>
</dbReference>
<dbReference type="PROSITE" id="PS51309">
    <property type="entry name" value="PABC"/>
    <property type="match status" value="1"/>
</dbReference>
<evidence type="ECO:0000256" key="1">
    <source>
        <dbReference type="ARBA" id="ARBA00004123"/>
    </source>
</evidence>
<dbReference type="InterPro" id="IPR036053">
    <property type="entry name" value="PABP-dom"/>
</dbReference>
<keyword evidence="5" id="KW-0945">Host-virus interaction</keyword>
<dbReference type="PANTHER" id="PTHR24012">
    <property type="entry name" value="RNA BINDING PROTEIN"/>
    <property type="match status" value="1"/>
</dbReference>
<evidence type="ECO:0000256" key="5">
    <source>
        <dbReference type="ARBA" id="ARBA00022581"/>
    </source>
</evidence>
<dbReference type="SMART" id="SM00361">
    <property type="entry name" value="RRM_1"/>
    <property type="match status" value="4"/>
</dbReference>
<evidence type="ECO:0000256" key="11">
    <source>
        <dbReference type="RuleBase" id="RU362004"/>
    </source>
</evidence>
<dbReference type="Pfam" id="PF00076">
    <property type="entry name" value="RRM_1"/>
    <property type="match status" value="4"/>
</dbReference>
<dbReference type="Proteomes" id="UP000652761">
    <property type="component" value="Unassembled WGS sequence"/>
</dbReference>
<evidence type="ECO:0000256" key="7">
    <source>
        <dbReference type="ARBA" id="ARBA00022845"/>
    </source>
</evidence>
<dbReference type="InterPro" id="IPR003954">
    <property type="entry name" value="RRM_euk-type"/>
</dbReference>
<dbReference type="GO" id="GO:0005737">
    <property type="term" value="C:cytoplasm"/>
    <property type="evidence" value="ECO:0007669"/>
    <property type="project" value="UniProtKB-SubCell"/>
</dbReference>
<dbReference type="OrthoDB" id="19742at2759"/>
<dbReference type="FunFam" id="3.30.70.330:FF:000648">
    <property type="entry name" value="Polyadenylate-binding protein"/>
    <property type="match status" value="1"/>
</dbReference>
<keyword evidence="8 10" id="KW-0694">RNA-binding</keyword>
<evidence type="ECO:0000256" key="10">
    <source>
        <dbReference type="PROSITE-ProRule" id="PRU00176"/>
    </source>
</evidence>
<feature type="domain" description="RRM" evidence="12">
    <location>
        <begin position="34"/>
        <end position="112"/>
    </location>
</feature>
<evidence type="ECO:0000256" key="2">
    <source>
        <dbReference type="ARBA" id="ARBA00004496"/>
    </source>
</evidence>
<dbReference type="SUPFAM" id="SSF63570">
    <property type="entry name" value="PABC (PABP) domain"/>
    <property type="match status" value="1"/>
</dbReference>
<gene>
    <name evidence="14" type="ORF">Taro_035355</name>
</gene>
<dbReference type="CDD" id="cd12381">
    <property type="entry name" value="RRM4_I_PABPs"/>
    <property type="match status" value="1"/>
</dbReference>
<protein>
    <recommendedName>
        <fullName evidence="11">Polyadenylate-binding protein</fullName>
        <shortName evidence="11">PABP</shortName>
    </recommendedName>
</protein>
<dbReference type="PROSITE" id="PS50102">
    <property type="entry name" value="RRM"/>
    <property type="match status" value="4"/>
</dbReference>
<keyword evidence="15" id="KW-1185">Reference proteome</keyword>
<dbReference type="Pfam" id="PF00658">
    <property type="entry name" value="MLLE"/>
    <property type="match status" value="1"/>
</dbReference>
<feature type="domain" description="RRM" evidence="12">
    <location>
        <begin position="318"/>
        <end position="395"/>
    </location>
</feature>
<evidence type="ECO:0000259" key="13">
    <source>
        <dbReference type="PROSITE" id="PS51309"/>
    </source>
</evidence>
<dbReference type="FunFam" id="3.30.70.330:FF:000217">
    <property type="entry name" value="Polyadenylate-binding protein"/>
    <property type="match status" value="1"/>
</dbReference>
<comment type="caution">
    <text evidence="14">The sequence shown here is derived from an EMBL/GenBank/DDBJ whole genome shotgun (WGS) entry which is preliminary data.</text>
</comment>
<accession>A0A843W5I9</accession>
<dbReference type="InterPro" id="IPR012677">
    <property type="entry name" value="Nucleotide-bd_a/b_plait_sf"/>
</dbReference>
<dbReference type="SMART" id="SM00517">
    <property type="entry name" value="PolyA"/>
    <property type="match status" value="1"/>
</dbReference>
<dbReference type="AlphaFoldDB" id="A0A843W5I9"/>
<dbReference type="CDD" id="cd12379">
    <property type="entry name" value="RRM2_I_PABPs"/>
    <property type="match status" value="1"/>
</dbReference>
<proteinExistence type="inferred from homology"/>
<evidence type="ECO:0000256" key="9">
    <source>
        <dbReference type="ARBA" id="ARBA00023242"/>
    </source>
</evidence>
<sequence length="647" mass="70500">MANSARSPPLPAVVAQQQMAATAGPAQGGGFNRASLYVGDLDPTVTEAQLFDVFSPLGTVLSVRVCRDMHRRVSLGYAYVNYSSHQEASRALEVLNFTAVNGKPMRIMFSHRDPSIRKSGFANVFIKNLDTAIDSKSLHDIFASFGSVLSCKVATDTNGQSKGYGFVQFEHEEAAAKAIQQLNGMLVNDKQVYVGLFVRRQERERANGPLKFTNVYVKNFSEAITDENLKSIFGQFGPITSAVVMKDANGKSKGFGFINFQSPDDAAAAVEKLNGAAVSNDEKIWYVGRAQRKSEREADLKAKFEQERNGRLEKLQGANLYLKNLDDSIDDEKLKGLFSEFGTVTSCKVMLDSNGQSRGSGFVAFSLSDEASHAIKAMHGKIIGKKPLYVAFAERKEERKAKLQAYFAQVRATGPLAPPLPSPSFPGAPRLGPQQLYFGQGAPGVIHQPAAYAYQQQLMPGIRPGVNPNYMMPYAPQRQPQTGQRMGARRGGTQQQMQQQRNGNQGFRYMPNGRNIADPSIAPQGLVGHMMPLPININGIPMTAPMDGARLSVPIPTLASALASASPEHQRVMLGEQLYPLVEKIERVNAGKVTGMLLEMDQTEVLHLVESPDALKKKVEEAMEVLRMALTPGANAADQLGALSFND</sequence>
<keyword evidence="6" id="KW-0677">Repeat</keyword>
<dbReference type="FunFam" id="3.30.70.330:FF:000003">
    <property type="entry name" value="Polyadenylate-binding protein"/>
    <property type="match status" value="1"/>
</dbReference>
<dbReference type="FunFam" id="3.30.70.330:FF:000239">
    <property type="entry name" value="Polyadenylate-binding protein"/>
    <property type="match status" value="1"/>
</dbReference>
<dbReference type="InterPro" id="IPR045305">
    <property type="entry name" value="RRM2_I_PABPs"/>
</dbReference>
<dbReference type="Gene3D" id="3.30.70.330">
    <property type="match status" value="4"/>
</dbReference>
<keyword evidence="4 11" id="KW-0963">Cytoplasm</keyword>
<organism evidence="14 15">
    <name type="scientific">Colocasia esculenta</name>
    <name type="common">Wild taro</name>
    <name type="synonym">Arum esculentum</name>
    <dbReference type="NCBI Taxonomy" id="4460"/>
    <lineage>
        <taxon>Eukaryota</taxon>
        <taxon>Viridiplantae</taxon>
        <taxon>Streptophyta</taxon>
        <taxon>Embryophyta</taxon>
        <taxon>Tracheophyta</taxon>
        <taxon>Spermatophyta</taxon>
        <taxon>Magnoliopsida</taxon>
        <taxon>Liliopsida</taxon>
        <taxon>Araceae</taxon>
        <taxon>Aroideae</taxon>
        <taxon>Colocasieae</taxon>
        <taxon>Colocasia</taxon>
    </lineage>
</organism>
<name>A0A843W5I9_COLES</name>
<comment type="similarity">
    <text evidence="3 11">Belongs to the polyadenylate-binding protein type-1 family.</text>
</comment>
<dbReference type="SUPFAM" id="SSF54928">
    <property type="entry name" value="RNA-binding domain, RBD"/>
    <property type="match status" value="2"/>
</dbReference>
<feature type="domain" description="RRM" evidence="12">
    <location>
        <begin position="122"/>
        <end position="199"/>
    </location>
</feature>
<evidence type="ECO:0000313" key="14">
    <source>
        <dbReference type="EMBL" id="MQM02597.1"/>
    </source>
</evidence>
<comment type="function">
    <text evidence="11">Binds the poly(A) tail of mRNA.</text>
</comment>
<evidence type="ECO:0000256" key="4">
    <source>
        <dbReference type="ARBA" id="ARBA00022490"/>
    </source>
</evidence>
<dbReference type="Gene3D" id="1.10.1900.10">
    <property type="entry name" value="c-terminal domain of poly(a) binding protein"/>
    <property type="match status" value="1"/>
</dbReference>
<dbReference type="GO" id="GO:0006417">
    <property type="term" value="P:regulation of translation"/>
    <property type="evidence" value="ECO:0007669"/>
    <property type="project" value="UniProtKB-KW"/>
</dbReference>
<keyword evidence="9" id="KW-0539">Nucleus</keyword>
<dbReference type="EMBL" id="NMUH01002883">
    <property type="protein sequence ID" value="MQM02597.1"/>
    <property type="molecule type" value="Genomic_DNA"/>
</dbReference>
<dbReference type="NCBIfam" id="TIGR01628">
    <property type="entry name" value="PABP-1234"/>
    <property type="match status" value="1"/>
</dbReference>
<evidence type="ECO:0000256" key="6">
    <source>
        <dbReference type="ARBA" id="ARBA00022737"/>
    </source>
</evidence>
<dbReference type="GO" id="GO:0005634">
    <property type="term" value="C:nucleus"/>
    <property type="evidence" value="ECO:0007669"/>
    <property type="project" value="UniProtKB-SubCell"/>
</dbReference>
<dbReference type="InterPro" id="IPR002004">
    <property type="entry name" value="PABP_HYD_C"/>
</dbReference>